<dbReference type="RefSeq" id="XP_048136595.1">
    <property type="nucleotide sequence ID" value="XM_048280638.1"/>
</dbReference>
<evidence type="ECO:0000256" key="4">
    <source>
        <dbReference type="ARBA" id="ARBA00022692"/>
    </source>
</evidence>
<evidence type="ECO:0000256" key="7">
    <source>
        <dbReference type="SAM" id="Phobius"/>
    </source>
</evidence>
<dbReference type="GeneID" id="115741599"/>
<evidence type="ECO:0000313" key="9">
    <source>
        <dbReference type="RefSeq" id="XP_048136595.1"/>
    </source>
</evidence>
<evidence type="ECO:0000256" key="2">
    <source>
        <dbReference type="ARBA" id="ARBA00010276"/>
    </source>
</evidence>
<keyword evidence="4 7" id="KW-0812">Transmembrane</keyword>
<evidence type="ECO:0000313" key="8">
    <source>
        <dbReference type="Proteomes" id="UP000827889"/>
    </source>
</evidence>
<dbReference type="PANTHER" id="PTHR31645">
    <property type="entry name" value="OLIGOPEPTIDE TRANSPORTER YGL114W-RELATED"/>
    <property type="match status" value="1"/>
</dbReference>
<proteinExistence type="inferred from homology"/>
<dbReference type="PANTHER" id="PTHR31645:SF22">
    <property type="entry name" value="METAL-NICOTIANAMINE TRANSPORTER YSL7-RELATED"/>
    <property type="match status" value="1"/>
</dbReference>
<name>A0ABM3HJ19_9MYRT</name>
<feature type="transmembrane region" description="Helical" evidence="7">
    <location>
        <begin position="169"/>
        <end position="191"/>
    </location>
</feature>
<feature type="transmembrane region" description="Helical" evidence="7">
    <location>
        <begin position="124"/>
        <end position="149"/>
    </location>
</feature>
<sequence>MKVTEAGEKIDLNQKDWPLNYNKLKEENGNEEKPRELHSVEFLFKDKEIPPWQSQLTLRAVVVSCAMGAFLTIFVVKMDLMFGVIPPVNLFAGFLGFLLIKTWTKLVSAAGFVGQQFTRQENAVIQICVNAAISTAYNGGFASYLIAMSDTVAKQFPEPFNADDIKNPSFGWMTVLLLLSSTAGLLTILPFRKVETYSLTMLTQVGKLA</sequence>
<protein>
    <submittedName>
        <fullName evidence="9">Probable metal-nicotianamine transporter YSL7</fullName>
    </submittedName>
</protein>
<comment type="similarity">
    <text evidence="2">Belongs to the YSL (TC 2.A.67.2) family.</text>
</comment>
<keyword evidence="5 7" id="KW-1133">Transmembrane helix</keyword>
<gene>
    <name evidence="9" type="primary">LOC115741599</name>
</gene>
<evidence type="ECO:0000256" key="6">
    <source>
        <dbReference type="ARBA" id="ARBA00023136"/>
    </source>
</evidence>
<evidence type="ECO:0000256" key="5">
    <source>
        <dbReference type="ARBA" id="ARBA00022989"/>
    </source>
</evidence>
<accession>A0ABM3HJ19</accession>
<keyword evidence="3" id="KW-0813">Transport</keyword>
<organism evidence="8 9">
    <name type="scientific">Rhodamnia argentea</name>
    <dbReference type="NCBI Taxonomy" id="178133"/>
    <lineage>
        <taxon>Eukaryota</taxon>
        <taxon>Viridiplantae</taxon>
        <taxon>Streptophyta</taxon>
        <taxon>Embryophyta</taxon>
        <taxon>Tracheophyta</taxon>
        <taxon>Spermatophyta</taxon>
        <taxon>Magnoliopsida</taxon>
        <taxon>eudicotyledons</taxon>
        <taxon>Gunneridae</taxon>
        <taxon>Pentapetalae</taxon>
        <taxon>rosids</taxon>
        <taxon>malvids</taxon>
        <taxon>Myrtales</taxon>
        <taxon>Myrtaceae</taxon>
        <taxon>Myrtoideae</taxon>
        <taxon>Myrteae</taxon>
        <taxon>Australasian group</taxon>
        <taxon>Rhodamnia</taxon>
    </lineage>
</organism>
<dbReference type="Proteomes" id="UP000827889">
    <property type="component" value="Chromosome 6"/>
</dbReference>
<keyword evidence="8" id="KW-1185">Reference proteome</keyword>
<comment type="subcellular location">
    <subcellularLocation>
        <location evidence="1">Membrane</location>
        <topology evidence="1">Multi-pass membrane protein</topology>
    </subcellularLocation>
</comment>
<feature type="transmembrane region" description="Helical" evidence="7">
    <location>
        <begin position="56"/>
        <end position="76"/>
    </location>
</feature>
<dbReference type="InterPro" id="IPR004813">
    <property type="entry name" value="OPT"/>
</dbReference>
<evidence type="ECO:0000256" key="1">
    <source>
        <dbReference type="ARBA" id="ARBA00004141"/>
    </source>
</evidence>
<reference evidence="9" key="1">
    <citation type="submission" date="2025-08" db="UniProtKB">
        <authorList>
            <consortium name="RefSeq"/>
        </authorList>
    </citation>
    <scope>IDENTIFICATION</scope>
    <source>
        <tissue evidence="9">Leaf</tissue>
    </source>
</reference>
<feature type="transmembrane region" description="Helical" evidence="7">
    <location>
        <begin position="82"/>
        <end position="103"/>
    </location>
</feature>
<keyword evidence="6 7" id="KW-0472">Membrane</keyword>
<dbReference type="InterPro" id="IPR045035">
    <property type="entry name" value="YSL-like"/>
</dbReference>
<dbReference type="Pfam" id="PF03169">
    <property type="entry name" value="OPT"/>
    <property type="match status" value="1"/>
</dbReference>
<evidence type="ECO:0000256" key="3">
    <source>
        <dbReference type="ARBA" id="ARBA00022448"/>
    </source>
</evidence>